<dbReference type="PANTHER" id="PTHR34415:SF1">
    <property type="entry name" value="INTEGRASE CATALYTIC DOMAIN-CONTAINING PROTEIN"/>
    <property type="match status" value="1"/>
</dbReference>
<dbReference type="Proteomes" id="UP001165121">
    <property type="component" value="Unassembled WGS sequence"/>
</dbReference>
<keyword evidence="3" id="KW-1185">Reference proteome</keyword>
<proteinExistence type="predicted"/>
<dbReference type="AlphaFoldDB" id="A0A9W6Y9S5"/>
<dbReference type="OrthoDB" id="127652at2759"/>
<comment type="caution">
    <text evidence="2">The sequence shown here is derived from an EMBL/GenBank/DDBJ whole genome shotgun (WGS) entry which is preliminary data.</text>
</comment>
<reference evidence="2" key="1">
    <citation type="submission" date="2023-04" db="EMBL/GenBank/DDBJ databases">
        <title>Phytophthora fragariaefolia NBRC 109709.</title>
        <authorList>
            <person name="Ichikawa N."/>
            <person name="Sato H."/>
            <person name="Tonouchi N."/>
        </authorList>
    </citation>
    <scope>NUCLEOTIDE SEQUENCE</scope>
    <source>
        <strain evidence="2">NBRC 109709</strain>
    </source>
</reference>
<feature type="compositionally biased region" description="Basic residues" evidence="1">
    <location>
        <begin position="357"/>
        <end position="368"/>
    </location>
</feature>
<evidence type="ECO:0000313" key="3">
    <source>
        <dbReference type="Proteomes" id="UP001165121"/>
    </source>
</evidence>
<evidence type="ECO:0000256" key="1">
    <source>
        <dbReference type="SAM" id="MobiDB-lite"/>
    </source>
</evidence>
<feature type="compositionally biased region" description="Acidic residues" evidence="1">
    <location>
        <begin position="31"/>
        <end position="40"/>
    </location>
</feature>
<feature type="region of interest" description="Disordered" evidence="1">
    <location>
        <begin position="1"/>
        <end position="49"/>
    </location>
</feature>
<name>A0A9W6Y9S5_9STRA</name>
<feature type="compositionally biased region" description="Basic and acidic residues" evidence="1">
    <location>
        <begin position="19"/>
        <end position="30"/>
    </location>
</feature>
<organism evidence="2 3">
    <name type="scientific">Phytophthora fragariaefolia</name>
    <dbReference type="NCBI Taxonomy" id="1490495"/>
    <lineage>
        <taxon>Eukaryota</taxon>
        <taxon>Sar</taxon>
        <taxon>Stramenopiles</taxon>
        <taxon>Oomycota</taxon>
        <taxon>Peronosporomycetes</taxon>
        <taxon>Peronosporales</taxon>
        <taxon>Peronosporaceae</taxon>
        <taxon>Phytophthora</taxon>
    </lineage>
</organism>
<feature type="compositionally biased region" description="Basic and acidic residues" evidence="1">
    <location>
        <begin position="297"/>
        <end position="324"/>
    </location>
</feature>
<feature type="region of interest" description="Disordered" evidence="1">
    <location>
        <begin position="288"/>
        <end position="368"/>
    </location>
</feature>
<protein>
    <submittedName>
        <fullName evidence="2">Unnamed protein product</fullName>
    </submittedName>
</protein>
<gene>
    <name evidence="2" type="ORF">Pfra01_002385000</name>
</gene>
<sequence length="368" mass="41188">MDSLQGHPPNDASLPSSVPHDDTLDPHSDEASDSEYDDSCDSNCSGGSAVESIAHDDDYETQESCEEVEIVEEDLSVYLVDESIAAKARRLVQEDPCESKCLEGLESDVEHLLMSLTRMEKSERVTSIITALAVLMKSDYKTGRSHGVREKFPYVLPLVGRVCAQAFCSCYGVSLMTVQRYKKQIHGGDVSMKTHGNSKNKNASVIDLSWLTSWFKEFASEVGDVVPVRTRLKKLQDGKLRKYYSSEEYTFLPESLPPPQPNAEKIDQMYRRIRPFVPPEYQDDLIYAAPTPSEAAQSKDTKRARLKRRADMAAEAKRVQDERNSAPSFVDQLQGVMEEIEESERTQSQAKETCASKPKKKARKASSA</sequence>
<evidence type="ECO:0000313" key="2">
    <source>
        <dbReference type="EMBL" id="GMF56270.1"/>
    </source>
</evidence>
<accession>A0A9W6Y9S5</accession>
<dbReference type="PANTHER" id="PTHR34415">
    <property type="entry name" value="INTEGRASE CATALYTIC DOMAIN-CONTAINING PROTEIN"/>
    <property type="match status" value="1"/>
</dbReference>
<dbReference type="EMBL" id="BSXT01003945">
    <property type="protein sequence ID" value="GMF56270.1"/>
    <property type="molecule type" value="Genomic_DNA"/>
</dbReference>